<dbReference type="NCBIfam" id="TIGR03083">
    <property type="entry name" value="maleylpyruvate isomerase family mycothiol-dependent enzyme"/>
    <property type="match status" value="1"/>
</dbReference>
<keyword evidence="5" id="KW-1185">Reference proteome</keyword>
<dbReference type="Proteomes" id="UP000468828">
    <property type="component" value="Unassembled WGS sequence"/>
</dbReference>
<reference evidence="3 5" key="1">
    <citation type="submission" date="2020-01" db="EMBL/GenBank/DDBJ databases">
        <title>the WGS Modestobacter muralis CPCC 204518.</title>
        <authorList>
            <person name="Jiang Z."/>
        </authorList>
    </citation>
    <scope>NUCLEOTIDE SEQUENCE [LARGE SCALE GENOMIC DNA]</scope>
    <source>
        <strain evidence="3 5">DSM 100205</strain>
    </source>
</reference>
<dbReference type="PANTHER" id="PTHR40758">
    <property type="entry name" value="CONSERVED PROTEIN"/>
    <property type="match status" value="1"/>
</dbReference>
<accession>A0A6P0H2Z0</accession>
<dbReference type="InterPro" id="IPR017517">
    <property type="entry name" value="Maleyloyr_isom"/>
</dbReference>
<dbReference type="Pfam" id="PF07398">
    <property type="entry name" value="MDMPI_C"/>
    <property type="match status" value="1"/>
</dbReference>
<dbReference type="Proteomes" id="UP000471152">
    <property type="component" value="Unassembled WGS sequence"/>
</dbReference>
<gene>
    <name evidence="4" type="ORF">G3R41_03730</name>
    <name evidence="3" type="ORF">GCU67_03730</name>
</gene>
<evidence type="ECO:0000259" key="1">
    <source>
        <dbReference type="Pfam" id="PF07398"/>
    </source>
</evidence>
<keyword evidence="4" id="KW-0413">Isomerase</keyword>
<evidence type="ECO:0000313" key="6">
    <source>
        <dbReference type="Proteomes" id="UP000471152"/>
    </source>
</evidence>
<evidence type="ECO:0000259" key="2">
    <source>
        <dbReference type="Pfam" id="PF11716"/>
    </source>
</evidence>
<organism evidence="4 6">
    <name type="scientific">Modestobacter muralis</name>
    <dbReference type="NCBI Taxonomy" id="1608614"/>
    <lineage>
        <taxon>Bacteria</taxon>
        <taxon>Bacillati</taxon>
        <taxon>Actinomycetota</taxon>
        <taxon>Actinomycetes</taxon>
        <taxon>Geodermatophilales</taxon>
        <taxon>Geodermatophilaceae</taxon>
        <taxon>Modestobacter</taxon>
    </lineage>
</organism>
<dbReference type="GO" id="GO:0046872">
    <property type="term" value="F:metal ion binding"/>
    <property type="evidence" value="ECO:0007669"/>
    <property type="project" value="InterPro"/>
</dbReference>
<sequence length="262" mass="28033">MTAWGTMDRVPAELFDTWTAAVEREGERFGVVAQELDAGRTPAAGGLQAAVPWLTDWTARDLVSHLGVVHRWVVGILRAGTTQRPRSPRDLAPPDEDLHGWYAQGLIELVATLRTTDPDAPAWHMSPAAAQTAGSWARRQAHEHTVHRHDLEAAASLAHAPVDPVLAGDGVDELLAVVLPRWQHTAPLATGRARVGVVATDLARSWTVEVADGAVRCTDGPAADPDAEVAGTATQLLLHLWGRPGEVAVHGDRSAEALLRGR</sequence>
<evidence type="ECO:0000313" key="5">
    <source>
        <dbReference type="Proteomes" id="UP000468828"/>
    </source>
</evidence>
<dbReference type="GO" id="GO:0016853">
    <property type="term" value="F:isomerase activity"/>
    <property type="evidence" value="ECO:0007669"/>
    <property type="project" value="UniProtKB-KW"/>
</dbReference>
<dbReference type="AlphaFoldDB" id="A0A6P0H2Z0"/>
<dbReference type="Pfam" id="PF11716">
    <property type="entry name" value="MDMPI_N"/>
    <property type="match status" value="1"/>
</dbReference>
<dbReference type="EMBL" id="JAAGWB010000012">
    <property type="protein sequence ID" value="NEN50057.1"/>
    <property type="molecule type" value="Genomic_DNA"/>
</dbReference>
<name>A0A6P0H2Z0_9ACTN</name>
<dbReference type="RefSeq" id="WP_163609746.1">
    <property type="nucleotide sequence ID" value="NZ_JAAGWB010000012.1"/>
</dbReference>
<protein>
    <submittedName>
        <fullName evidence="4">Maleylpyruvate isomerase family mycothiol-dependent enzyme</fullName>
    </submittedName>
</protein>
<evidence type="ECO:0000313" key="4">
    <source>
        <dbReference type="EMBL" id="NEN50057.1"/>
    </source>
</evidence>
<reference evidence="4 6" key="2">
    <citation type="submission" date="2020-02" db="EMBL/GenBank/DDBJ databases">
        <title>The WGS of Modestobacter muralis DSM 100205.</title>
        <authorList>
            <person name="Jiang Z."/>
        </authorList>
    </citation>
    <scope>NUCLEOTIDE SEQUENCE [LARGE SCALE GENOMIC DNA]</scope>
    <source>
        <strain evidence="4 6">DSM 100205</strain>
    </source>
</reference>
<feature type="domain" description="Mycothiol-dependent maleylpyruvate isomerase metal-binding" evidence="2">
    <location>
        <begin position="40"/>
        <end position="152"/>
    </location>
</feature>
<dbReference type="InterPro" id="IPR024344">
    <property type="entry name" value="MDMPI_metal-binding"/>
</dbReference>
<evidence type="ECO:0000313" key="3">
    <source>
        <dbReference type="EMBL" id="NEK93290.1"/>
    </source>
</evidence>
<dbReference type="InterPro" id="IPR010872">
    <property type="entry name" value="MDMPI_C-term_domain"/>
</dbReference>
<dbReference type="GO" id="GO:0005886">
    <property type="term" value="C:plasma membrane"/>
    <property type="evidence" value="ECO:0007669"/>
    <property type="project" value="TreeGrafter"/>
</dbReference>
<dbReference type="EMBL" id="JAAGWH010000012">
    <property type="protein sequence ID" value="NEK93290.1"/>
    <property type="molecule type" value="Genomic_DNA"/>
</dbReference>
<proteinExistence type="predicted"/>
<keyword evidence="4" id="KW-0670">Pyruvate</keyword>
<dbReference type="PANTHER" id="PTHR40758:SF1">
    <property type="entry name" value="CONSERVED PROTEIN"/>
    <property type="match status" value="1"/>
</dbReference>
<comment type="caution">
    <text evidence="4">The sequence shown here is derived from an EMBL/GenBank/DDBJ whole genome shotgun (WGS) entry which is preliminary data.</text>
</comment>
<feature type="domain" description="MDMPI C-terminal" evidence="1">
    <location>
        <begin position="167"/>
        <end position="253"/>
    </location>
</feature>